<evidence type="ECO:0000313" key="2">
    <source>
        <dbReference type="Proteomes" id="UP000799755"/>
    </source>
</evidence>
<accession>A0ACB6QHA1</accession>
<comment type="caution">
    <text evidence="1">The sequence shown here is derived from an EMBL/GenBank/DDBJ whole genome shotgun (WGS) entry which is preliminary data.</text>
</comment>
<reference evidence="1" key="1">
    <citation type="journal article" date="2020" name="Stud. Mycol.">
        <title>101 Dothideomycetes genomes: a test case for predicting lifestyles and emergence of pathogens.</title>
        <authorList>
            <person name="Haridas S."/>
            <person name="Albert R."/>
            <person name="Binder M."/>
            <person name="Bloem J."/>
            <person name="Labutti K."/>
            <person name="Salamov A."/>
            <person name="Andreopoulos B."/>
            <person name="Baker S."/>
            <person name="Barry K."/>
            <person name="Bills G."/>
            <person name="Bluhm B."/>
            <person name="Cannon C."/>
            <person name="Castanera R."/>
            <person name="Culley D."/>
            <person name="Daum C."/>
            <person name="Ezra D."/>
            <person name="Gonzalez J."/>
            <person name="Henrissat B."/>
            <person name="Kuo A."/>
            <person name="Liang C."/>
            <person name="Lipzen A."/>
            <person name="Lutzoni F."/>
            <person name="Magnuson J."/>
            <person name="Mondo S."/>
            <person name="Nolan M."/>
            <person name="Ohm R."/>
            <person name="Pangilinan J."/>
            <person name="Park H.-J."/>
            <person name="Ramirez L."/>
            <person name="Alfaro M."/>
            <person name="Sun H."/>
            <person name="Tritt A."/>
            <person name="Yoshinaga Y."/>
            <person name="Zwiers L.-H."/>
            <person name="Turgeon B."/>
            <person name="Goodwin S."/>
            <person name="Spatafora J."/>
            <person name="Crous P."/>
            <person name="Grigoriev I."/>
        </authorList>
    </citation>
    <scope>NUCLEOTIDE SEQUENCE</scope>
    <source>
        <strain evidence="1">ATCC 200398</strain>
    </source>
</reference>
<protein>
    <submittedName>
        <fullName evidence="1">Uncharacterized protein</fullName>
    </submittedName>
</protein>
<keyword evidence="2" id="KW-1185">Reference proteome</keyword>
<sequence length="151" mass="17641">MGGDAALAWCLEKATAQTRHHMIYANDDINEESARSQSFFLYRHSAFTSRNHMAMRLTTEFVTRPRYYLPVPVPLNESWLSQRLHIYTTLFRWTTTQPSRIIQYLTQVCLLHLGMQQRIAPTMHQRSNPGVFLFMRHLDQSSSSFFDTGLV</sequence>
<proteinExistence type="predicted"/>
<gene>
    <name evidence="1" type="ORF">BDR25DRAFT_359720</name>
</gene>
<dbReference type="Proteomes" id="UP000799755">
    <property type="component" value="Unassembled WGS sequence"/>
</dbReference>
<dbReference type="EMBL" id="MU003525">
    <property type="protein sequence ID" value="KAF2466369.1"/>
    <property type="molecule type" value="Genomic_DNA"/>
</dbReference>
<name>A0ACB6QHA1_9PLEO</name>
<evidence type="ECO:0000313" key="1">
    <source>
        <dbReference type="EMBL" id="KAF2466369.1"/>
    </source>
</evidence>
<organism evidence="1 2">
    <name type="scientific">Lindgomyces ingoldianus</name>
    <dbReference type="NCBI Taxonomy" id="673940"/>
    <lineage>
        <taxon>Eukaryota</taxon>
        <taxon>Fungi</taxon>
        <taxon>Dikarya</taxon>
        <taxon>Ascomycota</taxon>
        <taxon>Pezizomycotina</taxon>
        <taxon>Dothideomycetes</taxon>
        <taxon>Pleosporomycetidae</taxon>
        <taxon>Pleosporales</taxon>
        <taxon>Lindgomycetaceae</taxon>
        <taxon>Lindgomyces</taxon>
    </lineage>
</organism>